<reference evidence="2" key="1">
    <citation type="submission" date="2016-11" db="UniProtKB">
        <authorList>
            <consortium name="WormBaseParasite"/>
        </authorList>
    </citation>
    <scope>IDENTIFICATION</scope>
</reference>
<name>A0A1I7U202_9PELO</name>
<protein>
    <submittedName>
        <fullName evidence="2">LisH domain and HEAT repeat-containing protein KIAA1468 homolog</fullName>
    </submittedName>
</protein>
<dbReference type="WBParaSite" id="Csp11.Scaffold629.g14044.t1">
    <property type="protein sequence ID" value="Csp11.Scaffold629.g14044.t1"/>
    <property type="gene ID" value="Csp11.Scaffold629.g14044"/>
</dbReference>
<evidence type="ECO:0000313" key="1">
    <source>
        <dbReference type="Proteomes" id="UP000095282"/>
    </source>
</evidence>
<evidence type="ECO:0000313" key="2">
    <source>
        <dbReference type="WBParaSite" id="Csp11.Scaffold629.g14044.t1"/>
    </source>
</evidence>
<accession>A0A1I7U202</accession>
<proteinExistence type="predicted"/>
<dbReference type="AlphaFoldDB" id="A0A1I7U202"/>
<dbReference type="Proteomes" id="UP000095282">
    <property type="component" value="Unplaced"/>
</dbReference>
<keyword evidence="1" id="KW-1185">Reference proteome</keyword>
<sequence>MNLCACLVNSLCHPQEVFSSARTVQIQFYAMMGLIILERDFVQSIETGLRILVNGATNQQDQQGLEDILTPLTLQLLNLGFRHDSPLKESIFPPCDSVVNRDYLKDLQEHSDEIEDKANSRDQFYKTIIEEQGKSKEENVKKATKI</sequence>
<organism evidence="1 2">
    <name type="scientific">Caenorhabditis tropicalis</name>
    <dbReference type="NCBI Taxonomy" id="1561998"/>
    <lineage>
        <taxon>Eukaryota</taxon>
        <taxon>Metazoa</taxon>
        <taxon>Ecdysozoa</taxon>
        <taxon>Nematoda</taxon>
        <taxon>Chromadorea</taxon>
        <taxon>Rhabditida</taxon>
        <taxon>Rhabditina</taxon>
        <taxon>Rhabditomorpha</taxon>
        <taxon>Rhabditoidea</taxon>
        <taxon>Rhabditidae</taxon>
        <taxon>Peloderinae</taxon>
        <taxon>Caenorhabditis</taxon>
    </lineage>
</organism>